<dbReference type="EMBL" id="JBCGDO010000019">
    <property type="protein sequence ID" value="MEM0543483.1"/>
    <property type="molecule type" value="Genomic_DNA"/>
</dbReference>
<protein>
    <recommendedName>
        <fullName evidence="3">Phage protein</fullName>
    </recommendedName>
</protein>
<reference evidence="1 2" key="1">
    <citation type="submission" date="2024-03" db="EMBL/GenBank/DDBJ databases">
        <title>Two novel species of the genus Flavobacterium exhibiting potentially degradation of complex polysaccharides.</title>
        <authorList>
            <person name="Lian X."/>
        </authorList>
    </citation>
    <scope>NUCLEOTIDE SEQUENCE [LARGE SCALE GENOMIC DNA]</scope>
    <source>
        <strain evidence="2">j3</strain>
    </source>
</reference>
<sequence length="100" mass="11861">MAHPTVDISFIDKQIRAKQKLEINGYFKAGKSHAYIVIGHKPLHKRRIVVREFDDSKYNEPQVNFMQATGIAIVWGFMRELLDWYEDNRDWKEGGYFVKE</sequence>
<gene>
    <name evidence="1" type="ORF">WFZ85_12720</name>
</gene>
<organism evidence="1 2">
    <name type="scientific">Flavobacterium aureirubrum</name>
    <dbReference type="NCBI Taxonomy" id="3133147"/>
    <lineage>
        <taxon>Bacteria</taxon>
        <taxon>Pseudomonadati</taxon>
        <taxon>Bacteroidota</taxon>
        <taxon>Flavobacteriia</taxon>
        <taxon>Flavobacteriales</taxon>
        <taxon>Flavobacteriaceae</taxon>
        <taxon>Flavobacterium</taxon>
    </lineage>
</organism>
<comment type="caution">
    <text evidence="1">The sequence shown here is derived from an EMBL/GenBank/DDBJ whole genome shotgun (WGS) entry which is preliminary data.</text>
</comment>
<proteinExistence type="predicted"/>
<evidence type="ECO:0000313" key="2">
    <source>
        <dbReference type="Proteomes" id="UP001460072"/>
    </source>
</evidence>
<dbReference type="RefSeq" id="WP_342696678.1">
    <property type="nucleotide sequence ID" value="NZ_JBCGDO010000019.1"/>
</dbReference>
<accession>A0ABU9NBX7</accession>
<dbReference type="Proteomes" id="UP001460072">
    <property type="component" value="Unassembled WGS sequence"/>
</dbReference>
<evidence type="ECO:0000313" key="1">
    <source>
        <dbReference type="EMBL" id="MEM0543483.1"/>
    </source>
</evidence>
<name>A0ABU9NBX7_9FLAO</name>
<evidence type="ECO:0008006" key="3">
    <source>
        <dbReference type="Google" id="ProtNLM"/>
    </source>
</evidence>
<keyword evidence="2" id="KW-1185">Reference proteome</keyword>